<evidence type="ECO:0000313" key="4">
    <source>
        <dbReference type="EMBL" id="CDW86549.1"/>
    </source>
</evidence>
<evidence type="ECO:0000256" key="1">
    <source>
        <dbReference type="ARBA" id="ARBA00022837"/>
    </source>
</evidence>
<name>A0A078AWL4_STYLE</name>
<feature type="domain" description="Dockerin" evidence="3">
    <location>
        <begin position="37"/>
        <end position="112"/>
    </location>
</feature>
<dbReference type="OrthoDB" id="191686at2759"/>
<dbReference type="EMBL" id="CCKQ01014756">
    <property type="protein sequence ID" value="CDW86549.1"/>
    <property type="molecule type" value="Genomic_DNA"/>
</dbReference>
<keyword evidence="5" id="KW-1185">Reference proteome</keyword>
<dbReference type="PROSITE" id="PS51766">
    <property type="entry name" value="DOCKERIN"/>
    <property type="match status" value="1"/>
</dbReference>
<dbReference type="AlphaFoldDB" id="A0A078AWL4"/>
<evidence type="ECO:0000259" key="3">
    <source>
        <dbReference type="PROSITE" id="PS51766"/>
    </source>
</evidence>
<keyword evidence="1" id="KW-0106">Calcium</keyword>
<feature type="domain" description="EF-hand" evidence="2">
    <location>
        <begin position="32"/>
        <end position="67"/>
    </location>
</feature>
<dbReference type="InterPro" id="IPR016134">
    <property type="entry name" value="Dockerin_dom"/>
</dbReference>
<dbReference type="Pfam" id="PF13499">
    <property type="entry name" value="EF-hand_7"/>
    <property type="match status" value="1"/>
</dbReference>
<dbReference type="Proteomes" id="UP000039865">
    <property type="component" value="Unassembled WGS sequence"/>
</dbReference>
<organism evidence="4 5">
    <name type="scientific">Stylonychia lemnae</name>
    <name type="common">Ciliate</name>
    <dbReference type="NCBI Taxonomy" id="5949"/>
    <lineage>
        <taxon>Eukaryota</taxon>
        <taxon>Sar</taxon>
        <taxon>Alveolata</taxon>
        <taxon>Ciliophora</taxon>
        <taxon>Intramacronucleata</taxon>
        <taxon>Spirotrichea</taxon>
        <taxon>Stichotrichia</taxon>
        <taxon>Sporadotrichida</taxon>
        <taxon>Oxytrichidae</taxon>
        <taxon>Stylonychinae</taxon>
        <taxon>Stylonychia</taxon>
    </lineage>
</organism>
<dbReference type="PROSITE" id="PS50222">
    <property type="entry name" value="EF_HAND_2"/>
    <property type="match status" value="2"/>
</dbReference>
<accession>A0A078AWL4</accession>
<dbReference type="SUPFAM" id="SSF47473">
    <property type="entry name" value="EF-hand"/>
    <property type="match status" value="1"/>
</dbReference>
<dbReference type="InterPro" id="IPR002048">
    <property type="entry name" value="EF_hand_dom"/>
</dbReference>
<dbReference type="CDD" id="cd00051">
    <property type="entry name" value="EFh"/>
    <property type="match status" value="1"/>
</dbReference>
<dbReference type="InterPro" id="IPR018247">
    <property type="entry name" value="EF_Hand_1_Ca_BS"/>
</dbReference>
<evidence type="ECO:0000313" key="5">
    <source>
        <dbReference type="Proteomes" id="UP000039865"/>
    </source>
</evidence>
<feature type="domain" description="EF-hand" evidence="2">
    <location>
        <begin position="72"/>
        <end position="107"/>
    </location>
</feature>
<sequence>MEEDIQQLSNEDLKLLFESFSIVRTGEYPGSEVQLGFKMLFGEADKNSDGQVEKADFFQLMRGYFNSKHQKPTQLDIDMIYKKIDLNNDGRISFEEYDIFVRMIYETEYLPALDRELKRRNLHLTMHNH</sequence>
<gene>
    <name evidence="4" type="primary">Contig6702.g7169</name>
    <name evidence="4" type="ORF">STYLEM_15644</name>
</gene>
<dbReference type="SMART" id="SM00054">
    <property type="entry name" value="EFh"/>
    <property type="match status" value="2"/>
</dbReference>
<reference evidence="4 5" key="1">
    <citation type="submission" date="2014-06" db="EMBL/GenBank/DDBJ databases">
        <authorList>
            <person name="Swart Estienne"/>
        </authorList>
    </citation>
    <scope>NUCLEOTIDE SEQUENCE [LARGE SCALE GENOMIC DNA]</scope>
    <source>
        <strain evidence="4 5">130c</strain>
    </source>
</reference>
<dbReference type="Gene3D" id="1.10.238.10">
    <property type="entry name" value="EF-hand"/>
    <property type="match status" value="1"/>
</dbReference>
<dbReference type="GO" id="GO:0005509">
    <property type="term" value="F:calcium ion binding"/>
    <property type="evidence" value="ECO:0007669"/>
    <property type="project" value="InterPro"/>
</dbReference>
<proteinExistence type="predicted"/>
<dbReference type="PROSITE" id="PS00018">
    <property type="entry name" value="EF_HAND_1"/>
    <property type="match status" value="2"/>
</dbReference>
<dbReference type="InParanoid" id="A0A078AWL4"/>
<protein>
    <submittedName>
        <fullName evidence="4">Mitochondrial carrier family and ef hand protein</fullName>
    </submittedName>
</protein>
<dbReference type="GO" id="GO:0000272">
    <property type="term" value="P:polysaccharide catabolic process"/>
    <property type="evidence" value="ECO:0007669"/>
    <property type="project" value="InterPro"/>
</dbReference>
<dbReference type="InterPro" id="IPR011992">
    <property type="entry name" value="EF-hand-dom_pair"/>
</dbReference>
<evidence type="ECO:0000259" key="2">
    <source>
        <dbReference type="PROSITE" id="PS50222"/>
    </source>
</evidence>